<accession>A0ABR6DLN1</accession>
<gene>
    <name evidence="1" type="ORF">GGR22_000718</name>
</gene>
<reference evidence="1 2" key="1">
    <citation type="submission" date="2020-08" db="EMBL/GenBank/DDBJ databases">
        <title>Genomic Encyclopedia of Type Strains, Phase IV (KMG-IV): sequencing the most valuable type-strain genomes for metagenomic binning, comparative biology and taxonomic classification.</title>
        <authorList>
            <person name="Goeker M."/>
        </authorList>
    </citation>
    <scope>NUCLEOTIDE SEQUENCE [LARGE SCALE GENOMIC DNA]</scope>
    <source>
        <strain evidence="1 2">DSM 100397</strain>
    </source>
</reference>
<proteinExistence type="predicted"/>
<sequence length="44" mass="4950">MADKDCPECGGEGTLEGKGLNMWRNTITFICKNEDCLYEEEHPA</sequence>
<comment type="caution">
    <text evidence="1">The sequence shown here is derived from an EMBL/GenBank/DDBJ whole genome shotgun (WGS) entry which is preliminary data.</text>
</comment>
<dbReference type="EMBL" id="JACJIS010000001">
    <property type="protein sequence ID" value="MBA9072592.1"/>
    <property type="molecule type" value="Genomic_DNA"/>
</dbReference>
<organism evidence="1 2">
    <name type="scientific">Flavobacterium gossypii</name>
    <dbReference type="NCBI Taxonomy" id="1646119"/>
    <lineage>
        <taxon>Bacteria</taxon>
        <taxon>Pseudomonadati</taxon>
        <taxon>Bacteroidota</taxon>
        <taxon>Flavobacteriia</taxon>
        <taxon>Flavobacteriales</taxon>
        <taxon>Flavobacteriaceae</taxon>
        <taxon>Flavobacterium</taxon>
    </lineage>
</organism>
<evidence type="ECO:0000313" key="2">
    <source>
        <dbReference type="Proteomes" id="UP000555003"/>
    </source>
</evidence>
<keyword evidence="2" id="KW-1185">Reference proteome</keyword>
<dbReference type="RefSeq" id="WP_262888860.1">
    <property type="nucleotide sequence ID" value="NZ_JACJIS010000001.1"/>
</dbReference>
<protein>
    <submittedName>
        <fullName evidence="1">Uncharacterized protein</fullName>
    </submittedName>
</protein>
<name>A0ABR6DLN1_9FLAO</name>
<evidence type="ECO:0000313" key="1">
    <source>
        <dbReference type="EMBL" id="MBA9072592.1"/>
    </source>
</evidence>
<dbReference type="Proteomes" id="UP000555003">
    <property type="component" value="Unassembled WGS sequence"/>
</dbReference>